<proteinExistence type="predicted"/>
<keyword evidence="4" id="KW-1185">Reference proteome</keyword>
<dbReference type="InterPro" id="IPR027417">
    <property type="entry name" value="P-loop_NTPase"/>
</dbReference>
<keyword evidence="1" id="KW-1133">Transmembrane helix</keyword>
<feature type="domain" description="AAA-ATPase-like" evidence="2">
    <location>
        <begin position="69"/>
        <end position="265"/>
    </location>
</feature>
<dbReference type="PANTHER" id="PTHR34825">
    <property type="entry name" value="CONSERVED PROTEIN, WITH A WEAK D-GALACTARATE DEHYDRATASE/ALTRONATE HYDROLASE DOMAIN"/>
    <property type="match status" value="1"/>
</dbReference>
<evidence type="ECO:0000259" key="2">
    <source>
        <dbReference type="Pfam" id="PF09820"/>
    </source>
</evidence>
<dbReference type="Pfam" id="PF08011">
    <property type="entry name" value="PDDEXK_9"/>
    <property type="match status" value="1"/>
</dbReference>
<keyword evidence="1" id="KW-0812">Transmembrane</keyword>
<sequence>MQVGFDNWREALWLNRERALFATPGVTARFSVKKLYLSSRCKKSVELHWGGYLIWANVIIYMLMMKKLPVGIQTFSEIIHEDYLYIDKTEIARNLIESFKYVFLSRPRRFGKSLFLDTLKNIFEGKRELFRGLLIEEQWNWEVTYPVIKISFSGGVYSRETLRKNLFYILNDNQERLDITCAEKEDPNQCFAELIKKASQKYHQKVVILIDEYDKPILDNIENIPEALVIRDGMRDFYTKIKESDEYLRFAFLTGVSKFSKVSLFSGLNNLEDISLNPDYGNVCGYTQLDLESSFAPYLEGVDMEQVKRWYNGYNFLGDRVYNPFDILLFIKNHYVFDNYWFETGTPRFLVELIKKNSYFLPGFLNINVNKRLVNSFDIENLDLETILFQTGYLTIKRLIPSGMGVRYELGFPNKEVQISFNEYILQSMTSGSQKELIRSELLDLIEAGEVERLEPVIKRLFASIAYNNFTNNDIERYEGFYASVLYACFASIGVEIIAEDVSNKGRIDLTLKAGGRTFLFEFKVTDGEPLEQIKRMKYYDKYSGERYLIGIVFDPKARNISRFEWEKL</sequence>
<evidence type="ECO:0000313" key="4">
    <source>
        <dbReference type="Proteomes" id="UP000002724"/>
    </source>
</evidence>
<dbReference type="AlphaFoldDB" id="B4SEG0"/>
<protein>
    <recommendedName>
        <fullName evidence="2">AAA-ATPase-like domain-containing protein</fullName>
    </recommendedName>
</protein>
<dbReference type="STRING" id="324925.Ppha_0760"/>
<keyword evidence="1" id="KW-0472">Membrane</keyword>
<evidence type="ECO:0000256" key="1">
    <source>
        <dbReference type="SAM" id="Phobius"/>
    </source>
</evidence>
<dbReference type="HOGENOM" id="CLU_021114_0_0_10"/>
<dbReference type="Pfam" id="PF09820">
    <property type="entry name" value="AAA-ATPase_like"/>
    <property type="match status" value="1"/>
</dbReference>
<organism evidence="3 4">
    <name type="scientific">Pelodictyon phaeoclathratiforme (strain DSM 5477 / BU-1)</name>
    <dbReference type="NCBI Taxonomy" id="324925"/>
    <lineage>
        <taxon>Bacteria</taxon>
        <taxon>Pseudomonadati</taxon>
        <taxon>Chlorobiota</taxon>
        <taxon>Chlorobiia</taxon>
        <taxon>Chlorobiales</taxon>
        <taxon>Chlorobiaceae</taxon>
        <taxon>Chlorobium/Pelodictyon group</taxon>
        <taxon>Pelodictyon</taxon>
    </lineage>
</organism>
<evidence type="ECO:0000313" key="3">
    <source>
        <dbReference type="EMBL" id="ACF43052.1"/>
    </source>
</evidence>
<dbReference type="KEGG" id="pph:Ppha_0760"/>
<dbReference type="eggNOG" id="COG1672">
    <property type="taxonomic scope" value="Bacteria"/>
</dbReference>
<reference evidence="3 4" key="1">
    <citation type="submission" date="2008-06" db="EMBL/GenBank/DDBJ databases">
        <title>Complete sequence of Pelodictyon phaeoclathratiforme BU-1.</title>
        <authorList>
            <consortium name="US DOE Joint Genome Institute"/>
            <person name="Lucas S."/>
            <person name="Copeland A."/>
            <person name="Lapidus A."/>
            <person name="Glavina del Rio T."/>
            <person name="Dalin E."/>
            <person name="Tice H."/>
            <person name="Bruce D."/>
            <person name="Goodwin L."/>
            <person name="Pitluck S."/>
            <person name="Schmutz J."/>
            <person name="Larimer F."/>
            <person name="Land M."/>
            <person name="Hauser L."/>
            <person name="Kyrpides N."/>
            <person name="Mikhailova N."/>
            <person name="Liu Z."/>
            <person name="Li T."/>
            <person name="Zhao F."/>
            <person name="Overmann J."/>
            <person name="Bryant D.A."/>
            <person name="Richardson P."/>
        </authorList>
    </citation>
    <scope>NUCLEOTIDE SEQUENCE [LARGE SCALE GENOMIC DNA]</scope>
    <source>
        <strain evidence="4">DSM 5477 / BU-1</strain>
    </source>
</reference>
<dbReference type="InterPro" id="IPR018631">
    <property type="entry name" value="AAA-ATPase-like_dom"/>
</dbReference>
<gene>
    <name evidence="3" type="ordered locus">Ppha_0760</name>
</gene>
<accession>B4SEG0</accession>
<dbReference type="PANTHER" id="PTHR34825:SF1">
    <property type="entry name" value="AAA-ATPASE-LIKE DOMAIN-CONTAINING PROTEIN"/>
    <property type="match status" value="1"/>
</dbReference>
<dbReference type="Gene3D" id="3.40.50.300">
    <property type="entry name" value="P-loop containing nucleotide triphosphate hydrolases"/>
    <property type="match status" value="1"/>
</dbReference>
<dbReference type="Proteomes" id="UP000002724">
    <property type="component" value="Chromosome"/>
</dbReference>
<dbReference type="InterPro" id="IPR012547">
    <property type="entry name" value="PDDEXK_9"/>
</dbReference>
<name>B4SEG0_PELPB</name>
<feature type="transmembrane region" description="Helical" evidence="1">
    <location>
        <begin position="47"/>
        <end position="64"/>
    </location>
</feature>
<dbReference type="EMBL" id="CP001110">
    <property type="protein sequence ID" value="ACF43052.1"/>
    <property type="molecule type" value="Genomic_DNA"/>
</dbReference>